<evidence type="ECO:0000256" key="11">
    <source>
        <dbReference type="RuleBase" id="RU000682"/>
    </source>
</evidence>
<dbReference type="InterPro" id="IPR017970">
    <property type="entry name" value="Homeobox_CS"/>
</dbReference>
<dbReference type="GO" id="GO:0051240">
    <property type="term" value="P:positive regulation of multicellular organismal process"/>
    <property type="evidence" value="ECO:0007669"/>
    <property type="project" value="UniProtKB-ARBA"/>
</dbReference>
<feature type="DNA-binding region" description="Homeobox" evidence="10">
    <location>
        <begin position="585"/>
        <end position="644"/>
    </location>
</feature>
<feature type="domain" description="Homeobox" evidence="13">
    <location>
        <begin position="583"/>
        <end position="643"/>
    </location>
</feature>
<dbReference type="InterPro" id="IPR009057">
    <property type="entry name" value="Homeodomain-like_sf"/>
</dbReference>
<dbReference type="PROSITE" id="PS00034">
    <property type="entry name" value="PAIRED_1"/>
    <property type="match status" value="1"/>
</dbReference>
<feature type="compositionally biased region" description="Basic and acidic residues" evidence="12">
    <location>
        <begin position="535"/>
        <end position="553"/>
    </location>
</feature>
<dbReference type="CDD" id="cd00131">
    <property type="entry name" value="PAX"/>
    <property type="match status" value="1"/>
</dbReference>
<feature type="region of interest" description="Disordered" evidence="12">
    <location>
        <begin position="528"/>
        <end position="573"/>
    </location>
</feature>
<evidence type="ECO:0000256" key="12">
    <source>
        <dbReference type="SAM" id="MobiDB-lite"/>
    </source>
</evidence>
<organism evidence="15">
    <name type="scientific">Ceratitis capitata</name>
    <name type="common">Mediterranean fruit fly</name>
    <name type="synonym">Tephritis capitata</name>
    <dbReference type="NCBI Taxonomy" id="7213"/>
    <lineage>
        <taxon>Eukaryota</taxon>
        <taxon>Metazoa</taxon>
        <taxon>Ecdysozoa</taxon>
        <taxon>Arthropoda</taxon>
        <taxon>Hexapoda</taxon>
        <taxon>Insecta</taxon>
        <taxon>Pterygota</taxon>
        <taxon>Neoptera</taxon>
        <taxon>Endopterygota</taxon>
        <taxon>Diptera</taxon>
        <taxon>Brachycera</taxon>
        <taxon>Muscomorpha</taxon>
        <taxon>Tephritoidea</taxon>
        <taxon>Tephritidae</taxon>
        <taxon>Ceratitis</taxon>
        <taxon>Ceratitis</taxon>
    </lineage>
</organism>
<evidence type="ECO:0000256" key="3">
    <source>
        <dbReference type="ARBA" id="ARBA00022473"/>
    </source>
</evidence>
<accession>W8BZH6</accession>
<dbReference type="PROSITE" id="PS00027">
    <property type="entry name" value="HOMEOBOX_1"/>
    <property type="match status" value="1"/>
</dbReference>
<dbReference type="InterPro" id="IPR043565">
    <property type="entry name" value="PAX_fam"/>
</dbReference>
<feature type="domain" description="Paired" evidence="14">
    <location>
        <begin position="133"/>
        <end position="259"/>
    </location>
</feature>
<dbReference type="FunFam" id="1.10.10.60:FF:000516">
    <property type="entry name" value="Transcription factor Toy"/>
    <property type="match status" value="1"/>
</dbReference>
<dbReference type="GO" id="GO:0000978">
    <property type="term" value="F:RNA polymerase II cis-regulatory region sequence-specific DNA binding"/>
    <property type="evidence" value="ECO:0007669"/>
    <property type="project" value="TreeGrafter"/>
</dbReference>
<keyword evidence="3" id="KW-0217">Developmental protein</keyword>
<dbReference type="GO" id="GO:0009791">
    <property type="term" value="P:post-embryonic development"/>
    <property type="evidence" value="ECO:0007669"/>
    <property type="project" value="UniProtKB-ARBA"/>
</dbReference>
<keyword evidence="5" id="KW-0805">Transcription regulation</keyword>
<dbReference type="GO" id="GO:0045944">
    <property type="term" value="P:positive regulation of transcription by RNA polymerase II"/>
    <property type="evidence" value="ECO:0007669"/>
    <property type="project" value="UniProtKB-ARBA"/>
</dbReference>
<name>W8BZH6_CERCA</name>
<evidence type="ECO:0000259" key="14">
    <source>
        <dbReference type="PROSITE" id="PS51057"/>
    </source>
</evidence>
<dbReference type="GO" id="GO:0000981">
    <property type="term" value="F:DNA-binding transcription factor activity, RNA polymerase II-specific"/>
    <property type="evidence" value="ECO:0007669"/>
    <property type="project" value="InterPro"/>
</dbReference>
<keyword evidence="4" id="KW-0563">Paired box</keyword>
<feature type="compositionally biased region" description="Low complexity" evidence="12">
    <location>
        <begin position="652"/>
        <end position="671"/>
    </location>
</feature>
<protein>
    <submittedName>
        <fullName evidence="15">Paired box protein Pax-6</fullName>
    </submittedName>
</protein>
<dbReference type="InterPro" id="IPR043182">
    <property type="entry name" value="PAIRED_DNA-bd_dom"/>
</dbReference>
<dbReference type="Pfam" id="PF00292">
    <property type="entry name" value="PAX"/>
    <property type="match status" value="1"/>
</dbReference>
<reference evidence="15" key="2">
    <citation type="journal article" date="2014" name="BMC Genomics">
        <title>A genomic perspective to assessing quality of mass-reared SIT flies used in Mediterranean fruit fly (Ceratitis capitata) eradication in California.</title>
        <authorList>
            <person name="Calla B."/>
            <person name="Hall B."/>
            <person name="Hou S."/>
            <person name="Geib S.M."/>
        </authorList>
    </citation>
    <scope>NUCLEOTIDE SEQUENCE</scope>
</reference>
<dbReference type="SUPFAM" id="SSF46689">
    <property type="entry name" value="Homeodomain-like"/>
    <property type="match status" value="2"/>
</dbReference>
<dbReference type="PANTHER" id="PTHR45636">
    <property type="entry name" value="PAIRED BOX PROTEIN PAX-6-RELATED-RELATED"/>
    <property type="match status" value="1"/>
</dbReference>
<keyword evidence="7 10" id="KW-0371">Homeobox</keyword>
<evidence type="ECO:0000256" key="2">
    <source>
        <dbReference type="ARBA" id="ARBA00005733"/>
    </source>
</evidence>
<evidence type="ECO:0000256" key="6">
    <source>
        <dbReference type="ARBA" id="ARBA00023125"/>
    </source>
</evidence>
<feature type="compositionally biased region" description="Low complexity" evidence="12">
    <location>
        <begin position="268"/>
        <end position="306"/>
    </location>
</feature>
<evidence type="ECO:0000313" key="15">
    <source>
        <dbReference type="EMBL" id="JAC04748.1"/>
    </source>
</evidence>
<evidence type="ECO:0000256" key="5">
    <source>
        <dbReference type="ARBA" id="ARBA00023015"/>
    </source>
</evidence>
<comment type="subcellular location">
    <subcellularLocation>
        <location evidence="1 10 11">Nucleus</location>
    </subcellularLocation>
</comment>
<feature type="compositionally biased region" description="Basic residues" evidence="12">
    <location>
        <begin position="393"/>
        <end position="407"/>
    </location>
</feature>
<reference evidence="15" key="1">
    <citation type="submission" date="2013-07" db="EMBL/GenBank/DDBJ databases">
        <authorList>
            <person name="Geib S."/>
        </authorList>
    </citation>
    <scope>NUCLEOTIDE SEQUENCE</scope>
</reference>
<dbReference type="GO" id="GO:0005634">
    <property type="term" value="C:nucleus"/>
    <property type="evidence" value="ECO:0007669"/>
    <property type="project" value="UniProtKB-SubCell"/>
</dbReference>
<feature type="compositionally biased region" description="Gly residues" evidence="12">
    <location>
        <begin position="335"/>
        <end position="345"/>
    </location>
</feature>
<dbReference type="SMART" id="SM00351">
    <property type="entry name" value="PAX"/>
    <property type="match status" value="1"/>
</dbReference>
<proteinExistence type="evidence at transcript level"/>
<feature type="compositionally biased region" description="Low complexity" evidence="12">
    <location>
        <begin position="559"/>
        <end position="571"/>
    </location>
</feature>
<dbReference type="InterPro" id="IPR036388">
    <property type="entry name" value="WH-like_DNA-bd_sf"/>
</dbReference>
<dbReference type="PROSITE" id="PS50071">
    <property type="entry name" value="HOMEOBOX_2"/>
    <property type="match status" value="1"/>
</dbReference>
<dbReference type="PANTHER" id="PTHR45636:SF41">
    <property type="entry name" value="PAIRED BOX PROTEIN PAX-6-RELATED"/>
    <property type="match status" value="1"/>
</dbReference>
<feature type="region of interest" description="Disordered" evidence="12">
    <location>
        <begin position="967"/>
        <end position="993"/>
    </location>
</feature>
<dbReference type="FunFam" id="1.10.10.10:FF:000003">
    <property type="entry name" value="Paired box protein Pax-6"/>
    <property type="match status" value="1"/>
</dbReference>
<evidence type="ECO:0000256" key="8">
    <source>
        <dbReference type="ARBA" id="ARBA00023163"/>
    </source>
</evidence>
<feature type="region of interest" description="Disordered" evidence="12">
    <location>
        <begin position="378"/>
        <end position="413"/>
    </location>
</feature>
<keyword evidence="8" id="KW-0804">Transcription</keyword>
<dbReference type="FunFam" id="1.10.10.10:FF:000069">
    <property type="entry name" value="Paired box protein Pax-6"/>
    <property type="match status" value="1"/>
</dbReference>
<dbReference type="SMART" id="SM00389">
    <property type="entry name" value="HOX"/>
    <property type="match status" value="1"/>
</dbReference>
<dbReference type="AlphaFoldDB" id="W8BZH6"/>
<dbReference type="InterPro" id="IPR001523">
    <property type="entry name" value="Paired_dom"/>
</dbReference>
<evidence type="ECO:0000256" key="10">
    <source>
        <dbReference type="PROSITE-ProRule" id="PRU00108"/>
    </source>
</evidence>
<feature type="region of interest" description="Disordered" evidence="12">
    <location>
        <begin position="642"/>
        <end position="679"/>
    </location>
</feature>
<evidence type="ECO:0000256" key="7">
    <source>
        <dbReference type="ARBA" id="ARBA00023155"/>
    </source>
</evidence>
<keyword evidence="6 10" id="KW-0238">DNA-binding</keyword>
<evidence type="ECO:0000256" key="4">
    <source>
        <dbReference type="ARBA" id="ARBA00022724"/>
    </source>
</evidence>
<dbReference type="Gene3D" id="1.10.10.10">
    <property type="entry name" value="Winged helix-like DNA-binding domain superfamily/Winged helix DNA-binding domain"/>
    <property type="match status" value="2"/>
</dbReference>
<dbReference type="EMBL" id="GAMC01001808">
    <property type="protein sequence ID" value="JAC04748.1"/>
    <property type="molecule type" value="mRNA"/>
</dbReference>
<dbReference type="GO" id="GO:0090596">
    <property type="term" value="P:sensory organ morphogenesis"/>
    <property type="evidence" value="ECO:0007669"/>
    <property type="project" value="UniProtKB-ARBA"/>
</dbReference>
<comment type="similarity">
    <text evidence="2">Belongs to the paired homeobox family.</text>
</comment>
<dbReference type="OrthoDB" id="3225452at2759"/>
<dbReference type="InterPro" id="IPR001356">
    <property type="entry name" value="HD"/>
</dbReference>
<evidence type="ECO:0000259" key="13">
    <source>
        <dbReference type="PROSITE" id="PS50071"/>
    </source>
</evidence>
<sequence length="1092" mass="113049">MFALQSTPSIGSVLSSWSGTVIDRIPPLDDMPHKDNVIAMRNLPCLGVGVGSSGGGSGGIGVSSLSGVGVGDSDGIGGGVGVPNTGKTAAVVAAAAAAASLDATTVIEAPCLKPHTTPSYFATTYYHLSDDECHSGVNQLGGVFVGGRPLPDSTRQKIVELAHSGARPCDISRILQVSNGCVSKILGRYYETGSIRPRAIGGSKPRVATTEVVSKISLYKRECPSIFAWEIRDRLLQEGICTNDNIPSVSSINRVLRNLAAQKEQQHSSLLTNGNSSNGGSVSNTPGNLSAGNLSGSTTSNGSVSGSSGGSGGGDIQLHTINTPLNSDGSVGSSKVGGGVAGDGDGTAVSGIVTEVVSDAMYDKLRLLNSHRQHGGTGTLHSLLALPPPSTGAHHHQQQQHHHHLPHAHPQSDSHMYISAASLPSQLHAAHPLTHTDHHHQHHAFTNHSWPPRHYSTSWYSPPLTSGSGISTCGSGAIASSTINGSGGSISSPTEILSSAFASGVQPLSPHGSLNDNGVNGIASNFSAAQQIGRPRSDEIMPKKEVDSHHSDETGSGEGENSNGGISNIGGNDDDQARLILKRKLQRNRTSFTNEQIDSLEKEFERTHYPDVFARERLAGKIGLPEARIQVWFSNRRAKWRREEKLRNQRRTPSSTGGSSTVSTTSVTDSPNSGRMSCNSGTAVLPSGTLMLFDYFGYATPTTDAAIPDTTMASSVTQTSVGASGSGADTPDHLASGHHFSSCGSNASGSSATSFGVGYSGNRNSIGMMGLSTLSTSTCSPIGSGHTYHSAAHHTHASHAHIGGSVMPPLSPRLNLNSGFSSSMGSMYSTIHHHSTKPMSETYSSMATMSSFTHPSITTVPGSQLAQQRDLNPPSLYQCHMSLRAPLPPPTHHHTVVGSFGIPSSSGTISNSGSIIGSVSSGVTGTSLSNLQTTCSGYDATLNTYSQTVGMQPAPPPLPLLTPNISSNASATPQVSNESSASTLNCGSESTTSTTNISNVITLSARNSSCSPRTHQLGTPNDISGIGSVASHITDSCSQIGYGYAAAAAVTTAACTNNNECSASMVPPTLSPQHPAGKQQQFFASCFYSPWV</sequence>
<evidence type="ECO:0000256" key="9">
    <source>
        <dbReference type="ARBA" id="ARBA00023242"/>
    </source>
</evidence>
<dbReference type="GO" id="GO:0030154">
    <property type="term" value="P:cell differentiation"/>
    <property type="evidence" value="ECO:0007669"/>
    <property type="project" value="UniProtKB-ARBA"/>
</dbReference>
<dbReference type="Gene3D" id="1.10.10.60">
    <property type="entry name" value="Homeodomain-like"/>
    <property type="match status" value="1"/>
</dbReference>
<dbReference type="PROSITE" id="PS51057">
    <property type="entry name" value="PAIRED_2"/>
    <property type="match status" value="1"/>
</dbReference>
<feature type="compositionally biased region" description="Polar residues" evidence="12">
    <location>
        <begin position="967"/>
        <end position="987"/>
    </location>
</feature>
<gene>
    <name evidence="15" type="primary">PAX6</name>
</gene>
<dbReference type="GO" id="GO:0048731">
    <property type="term" value="P:system development"/>
    <property type="evidence" value="ECO:0007669"/>
    <property type="project" value="UniProtKB-ARBA"/>
</dbReference>
<feature type="region of interest" description="Disordered" evidence="12">
    <location>
        <begin position="266"/>
        <end position="347"/>
    </location>
</feature>
<dbReference type="PRINTS" id="PR00027">
    <property type="entry name" value="PAIREDBOX"/>
</dbReference>
<dbReference type="CDD" id="cd00086">
    <property type="entry name" value="homeodomain"/>
    <property type="match status" value="1"/>
</dbReference>
<evidence type="ECO:0000256" key="1">
    <source>
        <dbReference type="ARBA" id="ARBA00004123"/>
    </source>
</evidence>
<keyword evidence="9 10" id="KW-0539">Nucleus</keyword>
<dbReference type="Pfam" id="PF00046">
    <property type="entry name" value="Homeodomain"/>
    <property type="match status" value="1"/>
</dbReference>